<evidence type="ECO:0000256" key="1">
    <source>
        <dbReference type="ARBA" id="ARBA00004123"/>
    </source>
</evidence>
<protein>
    <recommendedName>
        <fullName evidence="3">Xylanolytic transcriptional activator regulatory domain-containing protein</fullName>
    </recommendedName>
</protein>
<dbReference type="GO" id="GO:0008270">
    <property type="term" value="F:zinc ion binding"/>
    <property type="evidence" value="ECO:0007669"/>
    <property type="project" value="InterPro"/>
</dbReference>
<dbReference type="SMART" id="SM00906">
    <property type="entry name" value="Fungal_trans"/>
    <property type="match status" value="1"/>
</dbReference>
<dbReference type="PANTHER" id="PTHR31001:SF49">
    <property type="entry name" value="ZN(II)2CYS6 TRANSCRIPTION FACTOR (EUROFUNG)"/>
    <property type="match status" value="1"/>
</dbReference>
<reference evidence="4" key="1">
    <citation type="journal article" date="2021" name="Nat. Commun.">
        <title>Genetic determinants of endophytism in the Arabidopsis root mycobiome.</title>
        <authorList>
            <person name="Mesny F."/>
            <person name="Miyauchi S."/>
            <person name="Thiergart T."/>
            <person name="Pickel B."/>
            <person name="Atanasova L."/>
            <person name="Karlsson M."/>
            <person name="Huettel B."/>
            <person name="Barry K.W."/>
            <person name="Haridas S."/>
            <person name="Chen C."/>
            <person name="Bauer D."/>
            <person name="Andreopoulos W."/>
            <person name="Pangilinan J."/>
            <person name="LaButti K."/>
            <person name="Riley R."/>
            <person name="Lipzen A."/>
            <person name="Clum A."/>
            <person name="Drula E."/>
            <person name="Henrissat B."/>
            <person name="Kohler A."/>
            <person name="Grigoriev I.V."/>
            <person name="Martin F.M."/>
            <person name="Hacquard S."/>
        </authorList>
    </citation>
    <scope>NUCLEOTIDE SEQUENCE</scope>
    <source>
        <strain evidence="4">MPI-CAGE-CH-0235</strain>
    </source>
</reference>
<name>A0A8K0WQ87_9HYPO</name>
<comment type="caution">
    <text evidence="4">The sequence shown here is derived from an EMBL/GenBank/DDBJ whole genome shotgun (WGS) entry which is preliminary data.</text>
</comment>
<organism evidence="4 5">
    <name type="scientific">Stachybotrys elegans</name>
    <dbReference type="NCBI Taxonomy" id="80388"/>
    <lineage>
        <taxon>Eukaryota</taxon>
        <taxon>Fungi</taxon>
        <taxon>Dikarya</taxon>
        <taxon>Ascomycota</taxon>
        <taxon>Pezizomycotina</taxon>
        <taxon>Sordariomycetes</taxon>
        <taxon>Hypocreomycetidae</taxon>
        <taxon>Hypocreales</taxon>
        <taxon>Stachybotryaceae</taxon>
        <taxon>Stachybotrys</taxon>
    </lineage>
</organism>
<comment type="subcellular location">
    <subcellularLocation>
        <location evidence="1">Nucleus</location>
    </subcellularLocation>
</comment>
<dbReference type="AlphaFoldDB" id="A0A8K0WQ87"/>
<evidence type="ECO:0000313" key="5">
    <source>
        <dbReference type="Proteomes" id="UP000813444"/>
    </source>
</evidence>
<feature type="domain" description="Xylanolytic transcriptional activator regulatory" evidence="3">
    <location>
        <begin position="194"/>
        <end position="268"/>
    </location>
</feature>
<dbReference type="OrthoDB" id="5431381at2759"/>
<dbReference type="GO" id="GO:0006351">
    <property type="term" value="P:DNA-templated transcription"/>
    <property type="evidence" value="ECO:0007669"/>
    <property type="project" value="InterPro"/>
</dbReference>
<dbReference type="EMBL" id="JAGPNK010000008">
    <property type="protein sequence ID" value="KAH7317010.1"/>
    <property type="molecule type" value="Genomic_DNA"/>
</dbReference>
<sequence>MDSAKQAYREGFHWTSVLNHIPNMDAETASALPGTSAHLRPTNVAIRGQRRMHDAAHAELVARIPPRTESDRLVAYYFEVFEYSPIVLHRGEFMFQYKAFWHEPASAQAAWLGLLRSVLHLVNVFRSTQPATSKELSHARPPTENAKYLDEFKDGTAQALNLAQDGKEGRFIIQTLIHYFFAHQYLKKDSSLRSWLLFGNIIQIALCNGYHRDPDQIPHISPFEGEIRRRLWSFIYQADMASCAQLGMPRLIRDSIVDTREPRNLFDEDFSADTTILPTSRPETHLTPILITIVKQRFSEVCSEILDLVTSRSQPSYESIMEVDQKLSQTQQRLPERCRFRSMTDSILDSPSLVFQLIFIDLSFSTMRINLHSRHLPLSRLNPDYSYSRDVSVEAACHILARHHLLEEEFLPGGRLSRVKWLSFPLLLHIFLLACGILCSHLSQSAPTISHADLDKITHLLKTTQSIWTRASEISSEARKASAILSKILGQLEQPGPQLTGFGFGDISLAGPSLDGGDTSAGLPLEFGDIDPMMAKFFNFGPDFWL</sequence>
<proteinExistence type="predicted"/>
<accession>A0A8K0WQ87</accession>
<evidence type="ECO:0000256" key="2">
    <source>
        <dbReference type="ARBA" id="ARBA00023242"/>
    </source>
</evidence>
<keyword evidence="5" id="KW-1185">Reference proteome</keyword>
<dbReference type="InterPro" id="IPR050613">
    <property type="entry name" value="Sec_Metabolite_Reg"/>
</dbReference>
<dbReference type="InterPro" id="IPR007219">
    <property type="entry name" value="XnlR_reg_dom"/>
</dbReference>
<evidence type="ECO:0000259" key="3">
    <source>
        <dbReference type="SMART" id="SM00906"/>
    </source>
</evidence>
<dbReference type="PANTHER" id="PTHR31001">
    <property type="entry name" value="UNCHARACTERIZED TRANSCRIPTIONAL REGULATORY PROTEIN"/>
    <property type="match status" value="1"/>
</dbReference>
<keyword evidence="2" id="KW-0539">Nucleus</keyword>
<evidence type="ECO:0000313" key="4">
    <source>
        <dbReference type="EMBL" id="KAH7317010.1"/>
    </source>
</evidence>
<dbReference type="GO" id="GO:0003677">
    <property type="term" value="F:DNA binding"/>
    <property type="evidence" value="ECO:0007669"/>
    <property type="project" value="InterPro"/>
</dbReference>
<dbReference type="GO" id="GO:0005634">
    <property type="term" value="C:nucleus"/>
    <property type="evidence" value="ECO:0007669"/>
    <property type="project" value="UniProtKB-SubCell"/>
</dbReference>
<dbReference type="CDD" id="cd12148">
    <property type="entry name" value="fungal_TF_MHR"/>
    <property type="match status" value="1"/>
</dbReference>
<gene>
    <name evidence="4" type="ORF">B0I35DRAFT_434398</name>
</gene>
<dbReference type="Proteomes" id="UP000813444">
    <property type="component" value="Unassembled WGS sequence"/>
</dbReference>
<dbReference type="Pfam" id="PF04082">
    <property type="entry name" value="Fungal_trans"/>
    <property type="match status" value="1"/>
</dbReference>